<accession>A0AAP5XRR2</accession>
<proteinExistence type="predicted"/>
<evidence type="ECO:0000313" key="1">
    <source>
        <dbReference type="EMBL" id="MDW2757609.1"/>
    </source>
</evidence>
<dbReference type="RefSeq" id="WP_264363606.1">
    <property type="nucleotide sequence ID" value="NZ_CP119048.1"/>
</dbReference>
<reference evidence="1" key="1">
    <citation type="submission" date="2023-10" db="EMBL/GenBank/DDBJ databases">
        <title>Fecal carriage and genetic characteristics of carbapenem-resistant Enterobacterales among healthy adults from four provinces of China.</title>
        <authorList>
            <person name="Li Y."/>
            <person name="Zhang R."/>
        </authorList>
    </citation>
    <scope>NUCLEOTIDE SEQUENCE</scope>
    <source>
        <strain evidence="1">HN-136</strain>
    </source>
</reference>
<comment type="caution">
    <text evidence="1">The sequence shown here is derived from an EMBL/GenBank/DDBJ whole genome shotgun (WGS) entry which is preliminary data.</text>
</comment>
<organism evidence="1 2">
    <name type="scientific">Citrobacter freundii</name>
    <dbReference type="NCBI Taxonomy" id="546"/>
    <lineage>
        <taxon>Bacteria</taxon>
        <taxon>Pseudomonadati</taxon>
        <taxon>Pseudomonadota</taxon>
        <taxon>Gammaproteobacteria</taxon>
        <taxon>Enterobacterales</taxon>
        <taxon>Enterobacteriaceae</taxon>
        <taxon>Citrobacter</taxon>
        <taxon>Citrobacter freundii complex</taxon>
    </lineage>
</organism>
<evidence type="ECO:0000313" key="2">
    <source>
        <dbReference type="Proteomes" id="UP001278087"/>
    </source>
</evidence>
<gene>
    <name evidence="1" type="ORF">RYZ67_03790</name>
</gene>
<protein>
    <submittedName>
        <fullName evidence="1">Uncharacterized protein</fullName>
    </submittedName>
</protein>
<name>A0AAP5XRR2_CITFR</name>
<dbReference type="Proteomes" id="UP001278087">
    <property type="component" value="Unassembled WGS sequence"/>
</dbReference>
<dbReference type="EMBL" id="JAWPBU010000002">
    <property type="protein sequence ID" value="MDW2757609.1"/>
    <property type="molecule type" value="Genomic_DNA"/>
</dbReference>
<sequence length="320" mass="37606">MKIPGDSVSERDIRRCHFYIRYMADNKISVHSSCYDPDEVCESINQSLRNHLASSVERVRFIESMKIKCDYSLVRIEEFKWLDIDERAAYWFWSFFLSPREMTVHMPSASSSSNVPDISFPYPVTPPGSILPLSINTSHKSRVESIIQYFDQWKLDRHMDAQLFSQGFSPAKMKSQIIIQLKSKWSEIYSEKDPFGFIKDRSDENMSWAWRYIKNYPHPLFDHKSLAPASKKETELALYCVWDTAPDDGIAKKYFMSEFKKAWSQKKFRDSSKDTRVLNTRLTKDVKDKLDFMARKYNKSIADMVSYLIEGAYRSQSKDK</sequence>
<dbReference type="AlphaFoldDB" id="A0AAP5XRR2"/>